<dbReference type="AlphaFoldDB" id="A0A420W648"/>
<evidence type="ECO:0000313" key="5">
    <source>
        <dbReference type="Proteomes" id="UP000280881"/>
    </source>
</evidence>
<dbReference type="InterPro" id="IPR049517">
    <property type="entry name" value="ACX-like_C"/>
</dbReference>
<evidence type="ECO:0000259" key="2">
    <source>
        <dbReference type="Pfam" id="PF05378"/>
    </source>
</evidence>
<dbReference type="Pfam" id="PF05378">
    <property type="entry name" value="Hydant_A_N"/>
    <property type="match status" value="1"/>
</dbReference>
<feature type="domain" description="Hydantoinase/oxoprolinase N-terminal" evidence="2">
    <location>
        <begin position="6"/>
        <end position="174"/>
    </location>
</feature>
<dbReference type="PANTHER" id="PTHR11365">
    <property type="entry name" value="5-OXOPROLINASE RELATED"/>
    <property type="match status" value="1"/>
</dbReference>
<evidence type="ECO:0000259" key="3">
    <source>
        <dbReference type="Pfam" id="PF19278"/>
    </source>
</evidence>
<proteinExistence type="predicted"/>
<protein>
    <submittedName>
        <fullName evidence="4">N-methylhydantoinase A</fullName>
    </submittedName>
</protein>
<gene>
    <name evidence="4" type="ORF">C7457_1396</name>
</gene>
<evidence type="ECO:0000259" key="1">
    <source>
        <dbReference type="Pfam" id="PF01968"/>
    </source>
</evidence>
<dbReference type="GO" id="GO:0005829">
    <property type="term" value="C:cytosol"/>
    <property type="evidence" value="ECO:0007669"/>
    <property type="project" value="TreeGrafter"/>
</dbReference>
<evidence type="ECO:0000313" key="4">
    <source>
        <dbReference type="EMBL" id="RKQ60574.1"/>
    </source>
</evidence>
<dbReference type="InterPro" id="IPR045079">
    <property type="entry name" value="Oxoprolinase-like"/>
</dbReference>
<name>A0A420W648_9BACT</name>
<dbReference type="GO" id="GO:0017168">
    <property type="term" value="F:5-oxoprolinase (ATP-hydrolyzing) activity"/>
    <property type="evidence" value="ECO:0007669"/>
    <property type="project" value="TreeGrafter"/>
</dbReference>
<dbReference type="Pfam" id="PF19278">
    <property type="entry name" value="Hydant_A_C"/>
    <property type="match status" value="1"/>
</dbReference>
<dbReference type="InterPro" id="IPR002821">
    <property type="entry name" value="Hydantoinase_A"/>
</dbReference>
<dbReference type="RefSeq" id="WP_121171437.1">
    <property type="nucleotide sequence ID" value="NZ_RBIE01000003.1"/>
</dbReference>
<organism evidence="4 5">
    <name type="scientific">Thermovibrio guaymasensis</name>
    <dbReference type="NCBI Taxonomy" id="240167"/>
    <lineage>
        <taxon>Bacteria</taxon>
        <taxon>Pseudomonadati</taxon>
        <taxon>Aquificota</taxon>
        <taxon>Aquificia</taxon>
        <taxon>Desulfurobacteriales</taxon>
        <taxon>Desulfurobacteriaceae</taxon>
        <taxon>Thermovibrio</taxon>
    </lineage>
</organism>
<feature type="domain" description="Hydantoinase A/oxoprolinase" evidence="1">
    <location>
        <begin position="193"/>
        <end position="475"/>
    </location>
</feature>
<dbReference type="PANTHER" id="PTHR11365:SF23">
    <property type="entry name" value="HYPOTHETICAL 5-OXOPROLINASE (EUROFUNG)-RELATED"/>
    <property type="match status" value="1"/>
</dbReference>
<dbReference type="Proteomes" id="UP000280881">
    <property type="component" value="Unassembled WGS sequence"/>
</dbReference>
<dbReference type="EMBL" id="RBIE01000003">
    <property type="protein sequence ID" value="RKQ60574.1"/>
    <property type="molecule type" value="Genomic_DNA"/>
</dbReference>
<accession>A0A420W648</accession>
<feature type="domain" description="Acetophenone carboxylase-like C-terminal" evidence="3">
    <location>
        <begin position="482"/>
        <end position="653"/>
    </location>
</feature>
<dbReference type="Pfam" id="PF01968">
    <property type="entry name" value="Hydantoinase_A"/>
    <property type="match status" value="1"/>
</dbReference>
<comment type="caution">
    <text evidence="4">The sequence shown here is derived from an EMBL/GenBank/DDBJ whole genome shotgun (WGS) entry which is preliminary data.</text>
</comment>
<dbReference type="GO" id="GO:0006749">
    <property type="term" value="P:glutathione metabolic process"/>
    <property type="evidence" value="ECO:0007669"/>
    <property type="project" value="TreeGrafter"/>
</dbReference>
<keyword evidence="5" id="KW-1185">Reference proteome</keyword>
<dbReference type="OrthoDB" id="9768323at2"/>
<dbReference type="InterPro" id="IPR008040">
    <property type="entry name" value="Hydant_A_N"/>
</dbReference>
<sequence>MEEVIVGVDTGGTFTDFIYKKDGKWRVLKVLSTPENPAEAILKGLREIGGERRRITHGTTVATNALLERKGAKTAFITNKGFEELLLIGRQDRPFLYSLKVKKPEPLVKRELSFGLDCRVNSRGEVTKEIDRKEVEKLSEVLKEKKVESVAVCFLFSFFNPAHEELVKEILESKGFMVSISSQILPEFREYERASTTTVNAYVMPKMKGYISFIEENLQREDTLRIMQSNGGVISSETAKEQPVRTVLSGPAGGVIGAWELGKLAGFERLITFDMGGTSTDVSLVDSRPQITTSFKISGVPVAVPVIDIHTVGAGGGSIAWIDRGGSLRVGPRSAGASPGPICYGKGGKEITITDANLYLGRLDEDFFLGGKMRLRRELLEEPFSKMASELGLTPVELADGILRVANATMERAVRVISIERGYDPKDFSLFTFGGAGGLHAPFLALSLKIPKVIVPRNPGLLSAFGMVMSDVIKDYSITVMKKEEEANPEELQKHLDRLAQRAISEMEEEGFKPEEITFEPSLDVRFEGQSFEISVPFCKNFVEEFKRKHKKLYGYVHDRRIEVVNCRLRVIGRVEKPEVEEFEVRECSLPNEAILKVKKVFFNEEWIETPVVDREKLPAGCSFEGPAVVVEYSSTTLVPPGFNLKIDRFKNLILEVENG</sequence>
<reference evidence="4 5" key="1">
    <citation type="submission" date="2018-10" db="EMBL/GenBank/DDBJ databases">
        <title>Genomic Encyclopedia of Type Strains, Phase IV (KMG-IV): sequencing the most valuable type-strain genomes for metagenomic binning, comparative biology and taxonomic classification.</title>
        <authorList>
            <person name="Goeker M."/>
        </authorList>
    </citation>
    <scope>NUCLEOTIDE SEQUENCE [LARGE SCALE GENOMIC DNA]</scope>
    <source>
        <strain evidence="4 5">DSM 15521</strain>
    </source>
</reference>